<comment type="caution">
    <text evidence="1">The sequence shown here is derived from an EMBL/GenBank/DDBJ whole genome shotgun (WGS) entry which is preliminary data.</text>
</comment>
<evidence type="ECO:0000313" key="2">
    <source>
        <dbReference type="Proteomes" id="UP000035763"/>
    </source>
</evidence>
<evidence type="ECO:0000313" key="1">
    <source>
        <dbReference type="EMBL" id="CCH73455.1"/>
    </source>
</evidence>
<accession>W6JXU2</accession>
<dbReference type="Proteomes" id="UP000035763">
    <property type="component" value="Unassembled WGS sequence"/>
</dbReference>
<organism evidence="1 2">
    <name type="scientific">Nostocoides australiense Ben110</name>
    <dbReference type="NCBI Taxonomy" id="1193182"/>
    <lineage>
        <taxon>Bacteria</taxon>
        <taxon>Bacillati</taxon>
        <taxon>Actinomycetota</taxon>
        <taxon>Actinomycetes</taxon>
        <taxon>Micrococcales</taxon>
        <taxon>Intrasporangiaceae</taxon>
        <taxon>Nostocoides</taxon>
    </lineage>
</organism>
<dbReference type="RefSeq" id="WP_157044194.1">
    <property type="nucleotide sequence ID" value="NZ_HG764815.1"/>
</dbReference>
<dbReference type="AlphaFoldDB" id="W6JXU2"/>
<proteinExistence type="predicted"/>
<dbReference type="STRING" id="1193182.BN11_2780005"/>
<dbReference type="EMBL" id="CAJA01000199">
    <property type="protein sequence ID" value="CCH73455.1"/>
    <property type="molecule type" value="Genomic_DNA"/>
</dbReference>
<protein>
    <submittedName>
        <fullName evidence="1">Uncharacterized protein</fullName>
    </submittedName>
</protein>
<keyword evidence="2" id="KW-1185">Reference proteome</keyword>
<gene>
    <name evidence="1" type="ORF">BN11_2780005</name>
</gene>
<reference evidence="1 2" key="1">
    <citation type="journal article" date="2013" name="ISME J.">
        <title>A metabolic model for members of the genus Tetrasphaera involved in enhanced biological phosphorus removal.</title>
        <authorList>
            <person name="Kristiansen R."/>
            <person name="Nguyen H.T.T."/>
            <person name="Saunders A.M."/>
            <person name="Nielsen J.L."/>
            <person name="Wimmer R."/>
            <person name="Le V.Q."/>
            <person name="McIlroy S.J."/>
            <person name="Petrovski S."/>
            <person name="Seviour R.J."/>
            <person name="Calteau A."/>
            <person name="Nielsen K.L."/>
            <person name="Nielsen P.H."/>
        </authorList>
    </citation>
    <scope>NUCLEOTIDE SEQUENCE [LARGE SCALE GENOMIC DNA]</scope>
    <source>
        <strain evidence="1 2">Ben110</strain>
    </source>
</reference>
<sequence length="343" mass="37714">MVKPTRSQGELAHVNAHAYSPGTRDIGAAIDDSSTSDKLILGGDYAQGGSRNDIGCFAVVPLLTPEPKLQTQLYQAIRRHVPGVRKADVPELHALELWSGQKRAKSRYRSLSTVRDVQCLLFQLARSIHEEVPFICVGVSQVLTAESRPLLGKRLITEATADVNDLLALGWGLRIARSPMYLDAGDKMRLLLRGERGQQARLVAEHADMRGRVTSEPIPQYVDSSNHSVVQVADLAAFSVLRLLSSIDRLESLGSNSKDVADHNFWLEMVTRMNINVKLCQVTETEAPMPSWAVAAAPPGLEIIAQLLREHSELIPTSSLPLIEVETGNHRLINPARINPRIV</sequence>
<name>W6JXU2_9MICO</name>